<dbReference type="AlphaFoldDB" id="A0A955L800"/>
<gene>
    <name evidence="1" type="ORF">KC717_03780</name>
</gene>
<comment type="caution">
    <text evidence="1">The sequence shown here is derived from an EMBL/GenBank/DDBJ whole genome shotgun (WGS) entry which is preliminary data.</text>
</comment>
<sequence length="112" mass="13114">MNLGIQRYISSIYEAMDLLNTCAQLTEIRYWLISSQLGENENYIGAILLLDKEKKQVVRHLTRLSEMVDDLEVCINQCLHLIQIEVRKDKKFAAKYEKYHARLTKNKKQVAA</sequence>
<accession>A0A955L800</accession>
<evidence type="ECO:0000313" key="1">
    <source>
        <dbReference type="EMBL" id="MCA9385742.1"/>
    </source>
</evidence>
<protein>
    <submittedName>
        <fullName evidence="1">Uncharacterized protein</fullName>
    </submittedName>
</protein>
<dbReference type="EMBL" id="JAGQLH010000042">
    <property type="protein sequence ID" value="MCA9385742.1"/>
    <property type="molecule type" value="Genomic_DNA"/>
</dbReference>
<evidence type="ECO:0000313" key="2">
    <source>
        <dbReference type="Proteomes" id="UP000754563"/>
    </source>
</evidence>
<organism evidence="1 2">
    <name type="scientific">Candidatus Dojkabacteria bacterium</name>
    <dbReference type="NCBI Taxonomy" id="2099670"/>
    <lineage>
        <taxon>Bacteria</taxon>
        <taxon>Candidatus Dojkabacteria</taxon>
    </lineage>
</organism>
<dbReference type="Proteomes" id="UP000754563">
    <property type="component" value="Unassembled WGS sequence"/>
</dbReference>
<reference evidence="1" key="1">
    <citation type="submission" date="2020-04" db="EMBL/GenBank/DDBJ databases">
        <authorList>
            <person name="Zhang T."/>
        </authorList>
    </citation>
    <scope>NUCLEOTIDE SEQUENCE</scope>
    <source>
        <strain evidence="1">HKST-UBA11</strain>
    </source>
</reference>
<reference evidence="1" key="2">
    <citation type="journal article" date="2021" name="Microbiome">
        <title>Successional dynamics and alternative stable states in a saline activated sludge microbial community over 9 years.</title>
        <authorList>
            <person name="Wang Y."/>
            <person name="Ye J."/>
            <person name="Ju F."/>
            <person name="Liu L."/>
            <person name="Boyd J.A."/>
            <person name="Deng Y."/>
            <person name="Parks D.H."/>
            <person name="Jiang X."/>
            <person name="Yin X."/>
            <person name="Woodcroft B.J."/>
            <person name="Tyson G.W."/>
            <person name="Hugenholtz P."/>
            <person name="Polz M.F."/>
            <person name="Zhang T."/>
        </authorList>
    </citation>
    <scope>NUCLEOTIDE SEQUENCE</scope>
    <source>
        <strain evidence="1">HKST-UBA11</strain>
    </source>
</reference>
<proteinExistence type="predicted"/>
<name>A0A955L800_9BACT</name>